<keyword evidence="3" id="KW-1185">Reference proteome</keyword>
<organism evidence="2 3">
    <name type="scientific">Maribacter aurantiacus</name>
    <dbReference type="NCBI Taxonomy" id="1882343"/>
    <lineage>
        <taxon>Bacteria</taxon>
        <taxon>Pseudomonadati</taxon>
        <taxon>Bacteroidota</taxon>
        <taxon>Flavobacteriia</taxon>
        <taxon>Flavobacteriales</taxon>
        <taxon>Flavobacteriaceae</taxon>
        <taxon>Maribacter</taxon>
    </lineage>
</organism>
<reference evidence="2 3" key="1">
    <citation type="journal article" date="2017" name="Int. J. Syst. Evol. Microbiol.">
        <title>Maripseudobacter aurantiacus gen. nov., sp. nov., a novel member of the family Flavobacteriaceae isolated from a sedimentation basin.</title>
        <authorList>
            <person name="Chen C."/>
            <person name="Su Y."/>
            <person name="Tao T."/>
            <person name="Fu G."/>
            <person name="Zhang C."/>
            <person name="Sun C."/>
            <person name="Zhang X."/>
            <person name="Wu M."/>
        </authorList>
    </citation>
    <scope>NUCLEOTIDE SEQUENCE [LARGE SCALE GENOMIC DNA]</scope>
    <source>
        <strain evidence="3">CDA4</strain>
    </source>
</reference>
<keyword evidence="1" id="KW-1133">Transmembrane helix</keyword>
<dbReference type="Proteomes" id="UP000308382">
    <property type="component" value="Unassembled WGS sequence"/>
</dbReference>
<evidence type="ECO:0000256" key="1">
    <source>
        <dbReference type="SAM" id="Phobius"/>
    </source>
</evidence>
<keyword evidence="1" id="KW-0812">Transmembrane</keyword>
<dbReference type="RefSeq" id="WP_138259205.1">
    <property type="nucleotide sequence ID" value="NZ_VBUK01000010.1"/>
</dbReference>
<comment type="caution">
    <text evidence="2">The sequence shown here is derived from an EMBL/GenBank/DDBJ whole genome shotgun (WGS) entry which is preliminary data.</text>
</comment>
<sequence>MLISDQRKFHLSFCRVCINRKLSLEKGIICSLTGQEPNFENNCPTYELDNNELANLKDRYENEIKDQYPKSGLKGALSEFEFKRVPKVLFKRFAIPEKTYGFEIKKDNNRDKSLIVISWIVILVLVWGNFKNDLAWDLTSMNVVAMLIIFIGSFYFVYKGYFYEYPTLIKIHQNGIDNRGDFIYWSDILDYGIINGKGDRSSEKEILIVTISSGLKKISVSELNITQLQFVEILQHHKNKFS</sequence>
<protein>
    <submittedName>
        <fullName evidence="2">Uncharacterized protein</fullName>
    </submittedName>
</protein>
<dbReference type="OrthoDB" id="762068at2"/>
<dbReference type="EMBL" id="VBUK01000010">
    <property type="protein sequence ID" value="TLF43072.1"/>
    <property type="molecule type" value="Genomic_DNA"/>
</dbReference>
<evidence type="ECO:0000313" key="3">
    <source>
        <dbReference type="Proteomes" id="UP000308382"/>
    </source>
</evidence>
<dbReference type="AlphaFoldDB" id="A0A5R8M091"/>
<feature type="transmembrane region" description="Helical" evidence="1">
    <location>
        <begin position="136"/>
        <end position="158"/>
    </location>
</feature>
<feature type="transmembrane region" description="Helical" evidence="1">
    <location>
        <begin position="113"/>
        <end position="130"/>
    </location>
</feature>
<gene>
    <name evidence="2" type="ORF">FEK29_14760</name>
</gene>
<accession>A0A5R8M091</accession>
<evidence type="ECO:0000313" key="2">
    <source>
        <dbReference type="EMBL" id="TLF43072.1"/>
    </source>
</evidence>
<name>A0A5R8M091_9FLAO</name>
<keyword evidence="1" id="KW-0472">Membrane</keyword>
<proteinExistence type="predicted"/>